<protein>
    <submittedName>
        <fullName evidence="6">Peptidase C15, pyroglutamyl peptidase I-like protein</fullName>
    </submittedName>
</protein>
<accession>A0A9P4U870</accession>
<dbReference type="PRINTS" id="PR00706">
    <property type="entry name" value="PYROGLUPTASE"/>
</dbReference>
<evidence type="ECO:0000256" key="5">
    <source>
        <dbReference type="ARBA" id="ARBA00022807"/>
    </source>
</evidence>
<evidence type="ECO:0000313" key="6">
    <source>
        <dbReference type="EMBL" id="KAF2439883.1"/>
    </source>
</evidence>
<dbReference type="OrthoDB" id="407146at2759"/>
<evidence type="ECO:0000256" key="2">
    <source>
        <dbReference type="ARBA" id="ARBA00022490"/>
    </source>
</evidence>
<keyword evidence="3" id="KW-0645">Protease</keyword>
<dbReference type="AlphaFoldDB" id="A0A9P4U870"/>
<keyword evidence="7" id="KW-1185">Reference proteome</keyword>
<dbReference type="EMBL" id="MU001508">
    <property type="protein sequence ID" value="KAF2439883.1"/>
    <property type="molecule type" value="Genomic_DNA"/>
</dbReference>
<keyword evidence="5" id="KW-0788">Thiol protease</keyword>
<organism evidence="6 7">
    <name type="scientific">Karstenula rhodostoma CBS 690.94</name>
    <dbReference type="NCBI Taxonomy" id="1392251"/>
    <lineage>
        <taxon>Eukaryota</taxon>
        <taxon>Fungi</taxon>
        <taxon>Dikarya</taxon>
        <taxon>Ascomycota</taxon>
        <taxon>Pezizomycotina</taxon>
        <taxon>Dothideomycetes</taxon>
        <taxon>Pleosporomycetidae</taxon>
        <taxon>Pleosporales</taxon>
        <taxon>Massarineae</taxon>
        <taxon>Didymosphaeriaceae</taxon>
        <taxon>Karstenula</taxon>
    </lineage>
</organism>
<dbReference type="GO" id="GO:0016920">
    <property type="term" value="F:pyroglutamyl-peptidase activity"/>
    <property type="evidence" value="ECO:0007669"/>
    <property type="project" value="InterPro"/>
</dbReference>
<evidence type="ECO:0000256" key="1">
    <source>
        <dbReference type="ARBA" id="ARBA00006641"/>
    </source>
</evidence>
<keyword evidence="2" id="KW-0963">Cytoplasm</keyword>
<gene>
    <name evidence="6" type="ORF">P171DRAFT_524937</name>
</gene>
<evidence type="ECO:0000313" key="7">
    <source>
        <dbReference type="Proteomes" id="UP000799764"/>
    </source>
</evidence>
<dbReference type="GO" id="GO:0006508">
    <property type="term" value="P:proteolysis"/>
    <property type="evidence" value="ECO:0007669"/>
    <property type="project" value="UniProtKB-KW"/>
</dbReference>
<dbReference type="PANTHER" id="PTHR23402:SF1">
    <property type="entry name" value="PYROGLUTAMYL-PEPTIDASE I"/>
    <property type="match status" value="1"/>
</dbReference>
<sequence length="265" mass="28790">MAPITSTLTRVLVTGFGPFGNVINNPSWGIASRLPTTLPNNISILVHPSAVPVAYHPVIDLVPGLIADIQPDISLHIGVAEGRTYFAVEQTSRKNVYGNMRDVEGKPWTNAEGEEYWAGEEEKLGTEIDLSKVVEEWQGRTEGIAWPGGGGVGRVGKVQGERVEVTLGGDVMDAAVGEVSSSDVDDDGDVRWSDNVGTYLCAFIYYTSMVEMSRETQGGRRDTAFMHVPMLTEDAEFQMGVDITVELVQSLVDTWRAQRAAEESA</sequence>
<dbReference type="GO" id="GO:0005829">
    <property type="term" value="C:cytosol"/>
    <property type="evidence" value="ECO:0007669"/>
    <property type="project" value="InterPro"/>
</dbReference>
<dbReference type="Pfam" id="PF01470">
    <property type="entry name" value="Peptidase_C15"/>
    <property type="match status" value="1"/>
</dbReference>
<evidence type="ECO:0000256" key="4">
    <source>
        <dbReference type="ARBA" id="ARBA00022801"/>
    </source>
</evidence>
<name>A0A9P4U870_9PLEO</name>
<dbReference type="PANTHER" id="PTHR23402">
    <property type="entry name" value="PROTEASE FAMILY C15 PYROGLUTAMYL-PEPTIDASE I-RELATED"/>
    <property type="match status" value="1"/>
</dbReference>
<dbReference type="Gene3D" id="3.40.630.20">
    <property type="entry name" value="Peptidase C15, pyroglutamyl peptidase I-like"/>
    <property type="match status" value="1"/>
</dbReference>
<keyword evidence="4" id="KW-0378">Hydrolase</keyword>
<reference evidence="6" key="1">
    <citation type="journal article" date="2020" name="Stud. Mycol.">
        <title>101 Dothideomycetes genomes: a test case for predicting lifestyles and emergence of pathogens.</title>
        <authorList>
            <person name="Haridas S."/>
            <person name="Albert R."/>
            <person name="Binder M."/>
            <person name="Bloem J."/>
            <person name="Labutti K."/>
            <person name="Salamov A."/>
            <person name="Andreopoulos B."/>
            <person name="Baker S."/>
            <person name="Barry K."/>
            <person name="Bills G."/>
            <person name="Bluhm B."/>
            <person name="Cannon C."/>
            <person name="Castanera R."/>
            <person name="Culley D."/>
            <person name="Daum C."/>
            <person name="Ezra D."/>
            <person name="Gonzalez J."/>
            <person name="Henrissat B."/>
            <person name="Kuo A."/>
            <person name="Liang C."/>
            <person name="Lipzen A."/>
            <person name="Lutzoni F."/>
            <person name="Magnuson J."/>
            <person name="Mondo S."/>
            <person name="Nolan M."/>
            <person name="Ohm R."/>
            <person name="Pangilinan J."/>
            <person name="Park H.-J."/>
            <person name="Ramirez L."/>
            <person name="Alfaro M."/>
            <person name="Sun H."/>
            <person name="Tritt A."/>
            <person name="Yoshinaga Y."/>
            <person name="Zwiers L.-H."/>
            <person name="Turgeon B."/>
            <person name="Goodwin S."/>
            <person name="Spatafora J."/>
            <person name="Crous P."/>
            <person name="Grigoriev I."/>
        </authorList>
    </citation>
    <scope>NUCLEOTIDE SEQUENCE</scope>
    <source>
        <strain evidence="6">CBS 690.94</strain>
    </source>
</reference>
<dbReference type="Proteomes" id="UP000799764">
    <property type="component" value="Unassembled WGS sequence"/>
</dbReference>
<dbReference type="InterPro" id="IPR000816">
    <property type="entry name" value="Peptidase_C15"/>
</dbReference>
<comment type="similarity">
    <text evidence="1">Belongs to the peptidase C15 family.</text>
</comment>
<proteinExistence type="inferred from homology"/>
<evidence type="ECO:0000256" key="3">
    <source>
        <dbReference type="ARBA" id="ARBA00022670"/>
    </source>
</evidence>
<dbReference type="InterPro" id="IPR016125">
    <property type="entry name" value="Peptidase_C15-like"/>
</dbReference>
<dbReference type="SUPFAM" id="SSF53182">
    <property type="entry name" value="Pyrrolidone carboxyl peptidase (pyroglutamate aminopeptidase)"/>
    <property type="match status" value="1"/>
</dbReference>
<comment type="caution">
    <text evidence="6">The sequence shown here is derived from an EMBL/GenBank/DDBJ whole genome shotgun (WGS) entry which is preliminary data.</text>
</comment>
<dbReference type="InterPro" id="IPR036440">
    <property type="entry name" value="Peptidase_C15-like_sf"/>
</dbReference>